<feature type="signal peptide" evidence="1">
    <location>
        <begin position="1"/>
        <end position="23"/>
    </location>
</feature>
<gene>
    <name evidence="2" type="ORF">mMyoMyo1_009408</name>
</gene>
<name>A0A7J7SRJ0_MYOMY</name>
<organism evidence="2 3">
    <name type="scientific">Myotis myotis</name>
    <name type="common">Greater mouse-eared bat</name>
    <name type="synonym">Vespertilio myotis</name>
    <dbReference type="NCBI Taxonomy" id="51298"/>
    <lineage>
        <taxon>Eukaryota</taxon>
        <taxon>Metazoa</taxon>
        <taxon>Chordata</taxon>
        <taxon>Craniata</taxon>
        <taxon>Vertebrata</taxon>
        <taxon>Euteleostomi</taxon>
        <taxon>Mammalia</taxon>
        <taxon>Eutheria</taxon>
        <taxon>Laurasiatheria</taxon>
        <taxon>Chiroptera</taxon>
        <taxon>Yangochiroptera</taxon>
        <taxon>Vespertilionidae</taxon>
        <taxon>Myotis</taxon>
    </lineage>
</organism>
<dbReference type="AlphaFoldDB" id="A0A7J7SRJ0"/>
<reference evidence="2 3" key="1">
    <citation type="journal article" date="2020" name="Nature">
        <title>Six reference-quality genomes reveal evolution of bat adaptations.</title>
        <authorList>
            <person name="Jebb D."/>
            <person name="Huang Z."/>
            <person name="Pippel M."/>
            <person name="Hughes G.M."/>
            <person name="Lavrichenko K."/>
            <person name="Devanna P."/>
            <person name="Winkler S."/>
            <person name="Jermiin L.S."/>
            <person name="Skirmuntt E.C."/>
            <person name="Katzourakis A."/>
            <person name="Burkitt-Gray L."/>
            <person name="Ray D.A."/>
            <person name="Sullivan K.A.M."/>
            <person name="Roscito J.G."/>
            <person name="Kirilenko B.M."/>
            <person name="Davalos L.M."/>
            <person name="Corthals A.P."/>
            <person name="Power M.L."/>
            <person name="Jones G."/>
            <person name="Ransome R.D."/>
            <person name="Dechmann D.K.N."/>
            <person name="Locatelli A.G."/>
            <person name="Puechmaille S.J."/>
            <person name="Fedrigo O."/>
            <person name="Jarvis E.D."/>
            <person name="Hiller M."/>
            <person name="Vernes S.C."/>
            <person name="Myers E.W."/>
            <person name="Teeling E.C."/>
        </authorList>
    </citation>
    <scope>NUCLEOTIDE SEQUENCE [LARGE SCALE GENOMIC DNA]</scope>
    <source>
        <strain evidence="2">MMyoMyo1</strain>
        <tissue evidence="2">Flight muscle</tissue>
    </source>
</reference>
<evidence type="ECO:0000313" key="2">
    <source>
        <dbReference type="EMBL" id="KAF6291038.1"/>
    </source>
</evidence>
<keyword evidence="1" id="KW-0732">Signal</keyword>
<feature type="chain" id="PRO_5029866231" evidence="1">
    <location>
        <begin position="24"/>
        <end position="121"/>
    </location>
</feature>
<evidence type="ECO:0000313" key="3">
    <source>
        <dbReference type="Proteomes" id="UP000527355"/>
    </source>
</evidence>
<keyword evidence="3" id="KW-1185">Reference proteome</keyword>
<protein>
    <submittedName>
        <fullName evidence="2">Uncharacterized protein</fullName>
    </submittedName>
</protein>
<sequence length="121" mass="13581">METRFHFVHPVLLCGLFSLDIHTRCFPSSQRRPCSLSLLSSSPFLLRLLQTLPTTPPKPIRSPVTSIFSFANFSSSPNPMMGFLYLFSICPQPSRSHSPPNVPSIRPHPPLNLTLSPNWPL</sequence>
<proteinExistence type="predicted"/>
<comment type="caution">
    <text evidence="2">The sequence shown here is derived from an EMBL/GenBank/DDBJ whole genome shotgun (WGS) entry which is preliminary data.</text>
</comment>
<accession>A0A7J7SRJ0</accession>
<evidence type="ECO:0000256" key="1">
    <source>
        <dbReference type="SAM" id="SignalP"/>
    </source>
</evidence>
<dbReference type="Proteomes" id="UP000527355">
    <property type="component" value="Unassembled WGS sequence"/>
</dbReference>
<dbReference type="EMBL" id="JABWUV010000018">
    <property type="protein sequence ID" value="KAF6291038.1"/>
    <property type="molecule type" value="Genomic_DNA"/>
</dbReference>